<dbReference type="AlphaFoldDB" id="A0A1I5AZZ8"/>
<dbReference type="OrthoDB" id="9793216at2"/>
<feature type="domain" description="DinB-like" evidence="1">
    <location>
        <begin position="37"/>
        <end position="165"/>
    </location>
</feature>
<dbReference type="InterPro" id="IPR034660">
    <property type="entry name" value="DinB/YfiT-like"/>
</dbReference>
<dbReference type="Proteomes" id="UP000198705">
    <property type="component" value="Unassembled WGS sequence"/>
</dbReference>
<dbReference type="RefSeq" id="WP_092207311.1">
    <property type="nucleotide sequence ID" value="NZ_CAXAYH010000029.1"/>
</dbReference>
<protein>
    <submittedName>
        <fullName evidence="2">DinB superfamily protein</fullName>
    </submittedName>
</protein>
<name>A0A1I5AZZ8_9FLAO</name>
<evidence type="ECO:0000259" key="1">
    <source>
        <dbReference type="Pfam" id="PF12867"/>
    </source>
</evidence>
<accession>A0A1I5AZZ8</accession>
<evidence type="ECO:0000313" key="3">
    <source>
        <dbReference type="Proteomes" id="UP000198705"/>
    </source>
</evidence>
<keyword evidence="3" id="KW-1185">Reference proteome</keyword>
<dbReference type="Pfam" id="PF12867">
    <property type="entry name" value="DinB_2"/>
    <property type="match status" value="1"/>
</dbReference>
<dbReference type="SUPFAM" id="SSF109854">
    <property type="entry name" value="DinB/YfiT-like putative metalloenzymes"/>
    <property type="match status" value="1"/>
</dbReference>
<dbReference type="InterPro" id="IPR024775">
    <property type="entry name" value="DinB-like"/>
</dbReference>
<reference evidence="3" key="1">
    <citation type="submission" date="2016-10" db="EMBL/GenBank/DDBJ databases">
        <authorList>
            <person name="Varghese N."/>
            <person name="Submissions S."/>
        </authorList>
    </citation>
    <scope>NUCLEOTIDE SEQUENCE [LARGE SCALE GENOMIC DNA]</scope>
    <source>
        <strain evidence="3">DSM 23925</strain>
    </source>
</reference>
<proteinExistence type="predicted"/>
<sequence>MFVTEIPNSEYAPFYANYINKGGVLSLLSGLEQGMINTKSFFETIPEDKLEYRYAEGKWTIKEILQHLIDTEHVFVYRALRFARQDKTPLPGFEQDDYVLASVANRRTRDQLLNDYLDLRESTIALFSSFSKKMLEQIGVASHAEMSVRAIGFILIGHEKHHIDIIKERYL</sequence>
<dbReference type="Gene3D" id="1.20.120.450">
    <property type="entry name" value="dinb family like domain"/>
    <property type="match status" value="1"/>
</dbReference>
<organism evidence="2 3">
    <name type="scientific">Bizionia echini</name>
    <dbReference type="NCBI Taxonomy" id="649333"/>
    <lineage>
        <taxon>Bacteria</taxon>
        <taxon>Pseudomonadati</taxon>
        <taxon>Bacteroidota</taxon>
        <taxon>Flavobacteriia</taxon>
        <taxon>Flavobacteriales</taxon>
        <taxon>Flavobacteriaceae</taxon>
        <taxon>Bizionia</taxon>
    </lineage>
</organism>
<dbReference type="EMBL" id="FOVN01000002">
    <property type="protein sequence ID" value="SFN68035.1"/>
    <property type="molecule type" value="Genomic_DNA"/>
</dbReference>
<evidence type="ECO:0000313" key="2">
    <source>
        <dbReference type="EMBL" id="SFN68035.1"/>
    </source>
</evidence>
<dbReference type="STRING" id="649333.SAMN04487989_102398"/>
<gene>
    <name evidence="2" type="ORF">SAMN04487989_102398</name>
</gene>